<evidence type="ECO:0000313" key="2">
    <source>
        <dbReference type="EMBL" id="BAB01654.1"/>
    </source>
</evidence>
<name>Q9N060_MACFA</name>
<feature type="region of interest" description="Disordered" evidence="1">
    <location>
        <begin position="1"/>
        <end position="23"/>
    </location>
</feature>
<proteinExistence type="evidence at transcript level"/>
<protein>
    <submittedName>
        <fullName evidence="2">Unnamed protein product</fullName>
    </submittedName>
</protein>
<dbReference type="AlphaFoldDB" id="Q9N060"/>
<sequence>MGPCRKGTGYTASRPRTGPGWVGAHRAKASTGCLPPPLCLPLTTVTHPLAQRAMTGVVNVSALLQRWGRKDGDLLCPEHRPGACESRGDFGCLPDCQEPTATEATHGPDTGMLPTYLSLPPHHLQPFSVRASSGRRLFRGAHPGVRRLSKHRPALPLPRCPRYTGSTLGGRMSAMGT</sequence>
<evidence type="ECO:0000256" key="1">
    <source>
        <dbReference type="SAM" id="MobiDB-lite"/>
    </source>
</evidence>
<dbReference type="EMBL" id="AB046072">
    <property type="protein sequence ID" value="BAB01654.1"/>
    <property type="molecule type" value="mRNA"/>
</dbReference>
<accession>Q9N060</accession>
<reference evidence="2" key="1">
    <citation type="journal article" date="2001" name="Gene">
        <title>Assignment of 118 novel cDNAs of cynomolgus monkey brain to human chromosomes.</title>
        <authorList>
            <person name="Osada N."/>
            <person name="Hida M."/>
            <person name="Kususda J."/>
            <person name="Tanuma R."/>
            <person name="Iseki K."/>
            <person name="Hirata M."/>
            <person name="Suto Y."/>
            <person name="Hirai M."/>
            <person name="Terao K."/>
            <person name="Suzuki Y."/>
            <person name="Sugano S."/>
            <person name="Hashimoto K."/>
        </authorList>
    </citation>
    <scope>NUCLEOTIDE SEQUENCE</scope>
</reference>
<organism evidence="2">
    <name type="scientific">Macaca fascicularis</name>
    <name type="common">Crab-eating macaque</name>
    <name type="synonym">Cynomolgus monkey</name>
    <dbReference type="NCBI Taxonomy" id="9541"/>
    <lineage>
        <taxon>Eukaryota</taxon>
        <taxon>Metazoa</taxon>
        <taxon>Chordata</taxon>
        <taxon>Craniata</taxon>
        <taxon>Vertebrata</taxon>
        <taxon>Euteleostomi</taxon>
        <taxon>Mammalia</taxon>
        <taxon>Eutheria</taxon>
        <taxon>Euarchontoglires</taxon>
        <taxon>Primates</taxon>
        <taxon>Haplorrhini</taxon>
        <taxon>Catarrhini</taxon>
        <taxon>Cercopithecidae</taxon>
        <taxon>Cercopithecinae</taxon>
        <taxon>Macaca</taxon>
    </lineage>
</organism>
<feature type="region of interest" description="Disordered" evidence="1">
    <location>
        <begin position="152"/>
        <end position="177"/>
    </location>
</feature>